<dbReference type="EMBL" id="GG662853">
    <property type="protein sequence ID" value="EAR87288.1"/>
    <property type="molecule type" value="Genomic_DNA"/>
</dbReference>
<dbReference type="InParanoid" id="I7MH72"/>
<dbReference type="KEGG" id="tet:TTHERM_00056020"/>
<name>I7MH72_TETTS</name>
<gene>
    <name evidence="1" type="ORF">TTHERM_00056020</name>
</gene>
<proteinExistence type="predicted"/>
<dbReference type="RefSeq" id="XP_001007533.1">
    <property type="nucleotide sequence ID" value="XM_001007533.1"/>
</dbReference>
<sequence>MGCTSAKGFNDKQKWQQQLEYIVQQYESLELYIQNQRQNVFNYLSQNGESLLRLEVEKDRNLMINVCQDISNFRKYRKVNKYKYEVTIPKFFKQIKYCYHKMKIVDDIYQEFFGQYQLIKISTEGQKFFKKNQIIFTHIQDLKQKINGYLQFNKDLSEEENKHTLLSEIKNQPTSASELDLIDLKIK</sequence>
<evidence type="ECO:0000313" key="2">
    <source>
        <dbReference type="Proteomes" id="UP000009168"/>
    </source>
</evidence>
<dbReference type="GeneID" id="7835125"/>
<organism evidence="1 2">
    <name type="scientific">Tetrahymena thermophila (strain SB210)</name>
    <dbReference type="NCBI Taxonomy" id="312017"/>
    <lineage>
        <taxon>Eukaryota</taxon>
        <taxon>Sar</taxon>
        <taxon>Alveolata</taxon>
        <taxon>Ciliophora</taxon>
        <taxon>Intramacronucleata</taxon>
        <taxon>Oligohymenophorea</taxon>
        <taxon>Hymenostomatida</taxon>
        <taxon>Tetrahymenina</taxon>
        <taxon>Tetrahymenidae</taxon>
        <taxon>Tetrahymena</taxon>
    </lineage>
</organism>
<keyword evidence="2" id="KW-1185">Reference proteome</keyword>
<dbReference type="AlphaFoldDB" id="I7MH72"/>
<reference evidence="2" key="1">
    <citation type="journal article" date="2006" name="PLoS Biol.">
        <title>Macronuclear genome sequence of the ciliate Tetrahymena thermophila, a model eukaryote.</title>
        <authorList>
            <person name="Eisen J.A."/>
            <person name="Coyne R.S."/>
            <person name="Wu M."/>
            <person name="Wu D."/>
            <person name="Thiagarajan M."/>
            <person name="Wortman J.R."/>
            <person name="Badger J.H."/>
            <person name="Ren Q."/>
            <person name="Amedeo P."/>
            <person name="Jones K.M."/>
            <person name="Tallon L.J."/>
            <person name="Delcher A.L."/>
            <person name="Salzberg S.L."/>
            <person name="Silva J.C."/>
            <person name="Haas B.J."/>
            <person name="Majoros W.H."/>
            <person name="Farzad M."/>
            <person name="Carlton J.M."/>
            <person name="Smith R.K. Jr."/>
            <person name="Garg J."/>
            <person name="Pearlman R.E."/>
            <person name="Karrer K.M."/>
            <person name="Sun L."/>
            <person name="Manning G."/>
            <person name="Elde N.C."/>
            <person name="Turkewitz A.P."/>
            <person name="Asai D.J."/>
            <person name="Wilkes D.E."/>
            <person name="Wang Y."/>
            <person name="Cai H."/>
            <person name="Collins K."/>
            <person name="Stewart B.A."/>
            <person name="Lee S.R."/>
            <person name="Wilamowska K."/>
            <person name="Weinberg Z."/>
            <person name="Ruzzo W.L."/>
            <person name="Wloga D."/>
            <person name="Gaertig J."/>
            <person name="Frankel J."/>
            <person name="Tsao C.-C."/>
            <person name="Gorovsky M.A."/>
            <person name="Keeling P.J."/>
            <person name="Waller R.F."/>
            <person name="Patron N.J."/>
            <person name="Cherry J.M."/>
            <person name="Stover N.A."/>
            <person name="Krieger C.J."/>
            <person name="del Toro C."/>
            <person name="Ryder H.F."/>
            <person name="Williamson S.C."/>
            <person name="Barbeau R.A."/>
            <person name="Hamilton E.P."/>
            <person name="Orias E."/>
        </authorList>
    </citation>
    <scope>NUCLEOTIDE SEQUENCE [LARGE SCALE GENOMIC DNA]</scope>
    <source>
        <strain evidence="2">SB210</strain>
    </source>
</reference>
<dbReference type="Proteomes" id="UP000009168">
    <property type="component" value="Unassembled WGS sequence"/>
</dbReference>
<evidence type="ECO:0000313" key="1">
    <source>
        <dbReference type="EMBL" id="EAR87288.1"/>
    </source>
</evidence>
<accession>I7MH72</accession>
<protein>
    <submittedName>
        <fullName evidence="1">Uncharacterized protein</fullName>
    </submittedName>
</protein>
<dbReference type="HOGENOM" id="CLU_1450428_0_0_1"/>